<dbReference type="InterPro" id="IPR032675">
    <property type="entry name" value="LRR_dom_sf"/>
</dbReference>
<keyword evidence="16" id="KW-0325">Glycoprotein</keyword>
<dbReference type="FunFam" id="3.80.10.10:FF:000215">
    <property type="entry name" value="Receptor-like protein kinase HSL1"/>
    <property type="match status" value="1"/>
</dbReference>
<comment type="similarity">
    <text evidence="2">Belongs to the protein kinase superfamily. Ser/Thr protein kinase family.</text>
</comment>
<dbReference type="PANTHER" id="PTHR48056">
    <property type="entry name" value="LRR RECEPTOR-LIKE SERINE/THREONINE-PROTEIN KINASE-RELATED"/>
    <property type="match status" value="1"/>
</dbReference>
<dbReference type="FunFam" id="3.80.10.10:FF:000234">
    <property type="entry name" value="Probable inactive receptor kinase RLK902"/>
    <property type="match status" value="1"/>
</dbReference>
<dbReference type="InterPro" id="IPR003591">
    <property type="entry name" value="Leu-rich_rpt_typical-subtyp"/>
</dbReference>
<evidence type="ECO:0000256" key="13">
    <source>
        <dbReference type="ARBA" id="ARBA00022840"/>
    </source>
</evidence>
<evidence type="ECO:0000256" key="11">
    <source>
        <dbReference type="ARBA" id="ARBA00022741"/>
    </source>
</evidence>
<feature type="domain" description="Protein kinase" evidence="18">
    <location>
        <begin position="693"/>
        <end position="988"/>
    </location>
</feature>
<keyword evidence="20" id="KW-1185">Reference proteome</keyword>
<name>A0A803M537_CHEQI</name>
<keyword evidence="4" id="KW-1003">Cell membrane</keyword>
<dbReference type="PROSITE" id="PS50011">
    <property type="entry name" value="PROTEIN_KINASE_DOM"/>
    <property type="match status" value="1"/>
</dbReference>
<evidence type="ECO:0000256" key="9">
    <source>
        <dbReference type="ARBA" id="ARBA00022729"/>
    </source>
</evidence>
<dbReference type="GO" id="GO:0005524">
    <property type="term" value="F:ATP binding"/>
    <property type="evidence" value="ECO:0007669"/>
    <property type="project" value="UniProtKB-KW"/>
</dbReference>
<dbReference type="Pfam" id="PF00069">
    <property type="entry name" value="Pkinase"/>
    <property type="match status" value="1"/>
</dbReference>
<keyword evidence="14 17" id="KW-1133">Transmembrane helix</keyword>
<dbReference type="InterPro" id="IPR013210">
    <property type="entry name" value="LRR_N_plant-typ"/>
</dbReference>
<dbReference type="OMA" id="CDSLQRF"/>
<dbReference type="KEGG" id="cqi:110725251"/>
<reference evidence="19" key="2">
    <citation type="submission" date="2021-03" db="UniProtKB">
        <authorList>
            <consortium name="EnsemblPlants"/>
        </authorList>
    </citation>
    <scope>IDENTIFICATION</scope>
</reference>
<keyword evidence="6" id="KW-0433">Leucine-rich repeat</keyword>
<dbReference type="Gene3D" id="1.10.510.10">
    <property type="entry name" value="Transferase(Phosphotransferase) domain 1"/>
    <property type="match status" value="1"/>
</dbReference>
<protein>
    <recommendedName>
        <fullName evidence="3">non-specific serine/threonine protein kinase</fullName>
        <ecNumber evidence="3">2.7.11.1</ecNumber>
    </recommendedName>
</protein>
<evidence type="ECO:0000256" key="8">
    <source>
        <dbReference type="ARBA" id="ARBA00022692"/>
    </source>
</evidence>
<evidence type="ECO:0000256" key="3">
    <source>
        <dbReference type="ARBA" id="ARBA00012513"/>
    </source>
</evidence>
<dbReference type="InterPro" id="IPR001611">
    <property type="entry name" value="Leu-rich_rpt"/>
</dbReference>
<keyword evidence="12" id="KW-0418">Kinase</keyword>
<keyword evidence="9" id="KW-0732">Signal</keyword>
<feature type="transmembrane region" description="Helical" evidence="17">
    <location>
        <begin position="629"/>
        <end position="649"/>
    </location>
</feature>
<evidence type="ECO:0000256" key="5">
    <source>
        <dbReference type="ARBA" id="ARBA00022527"/>
    </source>
</evidence>
<keyword evidence="7" id="KW-0808">Transferase</keyword>
<keyword evidence="8 17" id="KW-0812">Transmembrane</keyword>
<evidence type="ECO:0000259" key="18">
    <source>
        <dbReference type="PROSITE" id="PS50011"/>
    </source>
</evidence>
<evidence type="ECO:0000256" key="17">
    <source>
        <dbReference type="SAM" id="Phobius"/>
    </source>
</evidence>
<evidence type="ECO:0000256" key="16">
    <source>
        <dbReference type="ARBA" id="ARBA00023180"/>
    </source>
</evidence>
<evidence type="ECO:0000313" key="20">
    <source>
        <dbReference type="Proteomes" id="UP000596660"/>
    </source>
</evidence>
<dbReference type="InterPro" id="IPR000719">
    <property type="entry name" value="Prot_kinase_dom"/>
</dbReference>
<keyword evidence="15 17" id="KW-0472">Membrane</keyword>
<sequence>MESPKPLMEVYSLATKMATNSYQIMLLFLLFCYFPPNLASLTVEKAVLLEFKSHLKDPSNLLTSWNDSNSPCEFSGVSCDLQTGRVDGIHLDNASLAGEVSPSVCRLQGLKFLVLPSNSISGNIPSELNQCRNLKVLNFTINKLVGRIPDLSGLKNLEVLDLSDNFLNGEFPTWVGNMTGLVSLGLGNNFFNEGRLPDSLGNLKNLTWLFLSNCKRVGEIPESIYGLKELVTFDLSRNRLCGKLSESISELQKLTKIELFANNLTGEIPSELANLTLLQEFDISANHFSGKLPPEIANLKNLTVFQLYENDFVGELPRGFEDLRNLIGFSIYRNSFSGEIPANFGRFSPLVSIDISENNFTGSFPRYLCESRSLQFLLALNNGFSGEIPASYAECKSLVRLRVNHNRLSGQLPDGIWALPNVDIVDFSNNELTGQMSSDIGNSTAMSQLILENNRFSGELPTELGKLTQLERLYLSNNSFSGVIPPQLGALKQLSSLQLQGNSLSGSIPQELGECTRLADFNLAGNMIDDKIPSTLAQMTSLNSLNLSRNRLKGSIPSNLGKLRLSLIDLSDNELSGSVPQGLLNIGSSDSFRGNKGLCAYKSMKTFVNYGIGVCNGEEIHEKGLSNRLIATFSALSFLVLILSALLFLNYRHYKVSNSCSKVDLEGSNGMEPKWKVESFHHLEFDVDEICNLEEDHLIGNGGAGKVYRLELKKNGGIVAVKQLWKGTSFKVISTEMNILGNIRHKNILKLYACLLRGNTAFLVFEYMENGNLFQVLHREIKDGQPELDWNKRYNIALGVAKGLCYLHHDCSPPIIHRDIKSTNILLDQEYEPKIADFGVAKATYDSAEVSEFSCFAGTHGYLAPELAYTCKVTEKSDVYSFGVVLLELLTGKGPIEELYGEGRDIVHWVLRGLNDKNSEIHVLDPKIVSDCTKDAMMKVLKIATLCTTKLPSLRPNMRDVVKMLADVDPCAFRSLDDYTEKSQKVLH</sequence>
<dbReference type="PROSITE" id="PS00108">
    <property type="entry name" value="PROTEIN_KINASE_ST"/>
    <property type="match status" value="1"/>
</dbReference>
<dbReference type="Pfam" id="PF00560">
    <property type="entry name" value="LRR_1"/>
    <property type="match status" value="6"/>
</dbReference>
<dbReference type="Gramene" id="AUR62023560-RA">
    <property type="protein sequence ID" value="AUR62023560-RA:cds"/>
    <property type="gene ID" value="AUR62023560"/>
</dbReference>
<proteinExistence type="inferred from homology"/>
<dbReference type="EC" id="2.7.11.1" evidence="3"/>
<keyword evidence="10" id="KW-0677">Repeat</keyword>
<evidence type="ECO:0000256" key="10">
    <source>
        <dbReference type="ARBA" id="ARBA00022737"/>
    </source>
</evidence>
<dbReference type="RefSeq" id="XP_021760432.1">
    <property type="nucleotide sequence ID" value="XM_021904740.1"/>
</dbReference>
<evidence type="ECO:0000256" key="7">
    <source>
        <dbReference type="ARBA" id="ARBA00022679"/>
    </source>
</evidence>
<dbReference type="AlphaFoldDB" id="A0A803M537"/>
<dbReference type="EnsemblPlants" id="AUR62023560-RA">
    <property type="protein sequence ID" value="AUR62023560-RA:cds"/>
    <property type="gene ID" value="AUR62023560"/>
</dbReference>
<dbReference type="Proteomes" id="UP000596660">
    <property type="component" value="Unplaced"/>
</dbReference>
<evidence type="ECO:0000256" key="2">
    <source>
        <dbReference type="ARBA" id="ARBA00008684"/>
    </source>
</evidence>
<dbReference type="GO" id="GO:0009791">
    <property type="term" value="P:post-embryonic development"/>
    <property type="evidence" value="ECO:0007669"/>
    <property type="project" value="UniProtKB-ARBA"/>
</dbReference>
<dbReference type="InterPro" id="IPR008271">
    <property type="entry name" value="Ser/Thr_kinase_AS"/>
</dbReference>
<dbReference type="GO" id="GO:0006952">
    <property type="term" value="P:defense response"/>
    <property type="evidence" value="ECO:0007669"/>
    <property type="project" value="UniProtKB-ARBA"/>
</dbReference>
<dbReference type="GO" id="GO:0051707">
    <property type="term" value="P:response to other organism"/>
    <property type="evidence" value="ECO:0007669"/>
    <property type="project" value="UniProtKB-ARBA"/>
</dbReference>
<gene>
    <name evidence="19" type="primary">LOC110725251</name>
</gene>
<dbReference type="SUPFAM" id="SSF52058">
    <property type="entry name" value="L domain-like"/>
    <property type="match status" value="2"/>
</dbReference>
<evidence type="ECO:0000313" key="19">
    <source>
        <dbReference type="EnsemblPlants" id="AUR62023560-RA:cds"/>
    </source>
</evidence>
<evidence type="ECO:0000256" key="4">
    <source>
        <dbReference type="ARBA" id="ARBA00022475"/>
    </source>
</evidence>
<dbReference type="PANTHER" id="PTHR48056:SF20">
    <property type="entry name" value="PROTEIN KINASE DOMAIN-CONTAINING PROTEIN"/>
    <property type="match status" value="1"/>
</dbReference>
<dbReference type="GO" id="GO:0004674">
    <property type="term" value="F:protein serine/threonine kinase activity"/>
    <property type="evidence" value="ECO:0007669"/>
    <property type="project" value="UniProtKB-KW"/>
</dbReference>
<keyword evidence="13" id="KW-0067">ATP-binding</keyword>
<evidence type="ECO:0000256" key="6">
    <source>
        <dbReference type="ARBA" id="ARBA00022614"/>
    </source>
</evidence>
<dbReference type="GeneID" id="110725251"/>
<dbReference type="InterPro" id="IPR050647">
    <property type="entry name" value="Plant_LRR-RLKs"/>
</dbReference>
<dbReference type="InterPro" id="IPR011009">
    <property type="entry name" value="Kinase-like_dom_sf"/>
</dbReference>
<dbReference type="SMR" id="A0A803M537"/>
<dbReference type="Pfam" id="PF08263">
    <property type="entry name" value="LRRNT_2"/>
    <property type="match status" value="1"/>
</dbReference>
<dbReference type="SMART" id="SM00369">
    <property type="entry name" value="LRR_TYP"/>
    <property type="match status" value="7"/>
</dbReference>
<dbReference type="SUPFAM" id="SSF56112">
    <property type="entry name" value="Protein kinase-like (PK-like)"/>
    <property type="match status" value="1"/>
</dbReference>
<organism evidence="19 20">
    <name type="scientific">Chenopodium quinoa</name>
    <name type="common">Quinoa</name>
    <dbReference type="NCBI Taxonomy" id="63459"/>
    <lineage>
        <taxon>Eukaryota</taxon>
        <taxon>Viridiplantae</taxon>
        <taxon>Streptophyta</taxon>
        <taxon>Embryophyta</taxon>
        <taxon>Tracheophyta</taxon>
        <taxon>Spermatophyta</taxon>
        <taxon>Magnoliopsida</taxon>
        <taxon>eudicotyledons</taxon>
        <taxon>Gunneridae</taxon>
        <taxon>Pentapetalae</taxon>
        <taxon>Caryophyllales</taxon>
        <taxon>Chenopodiaceae</taxon>
        <taxon>Chenopodioideae</taxon>
        <taxon>Atripliceae</taxon>
        <taxon>Chenopodium</taxon>
    </lineage>
</organism>
<evidence type="ECO:0000256" key="15">
    <source>
        <dbReference type="ARBA" id="ARBA00023136"/>
    </source>
</evidence>
<dbReference type="FunFam" id="3.80.10.10:FF:000453">
    <property type="entry name" value="Leucine-rich receptor-like protein kinase family protein"/>
    <property type="match status" value="1"/>
</dbReference>
<keyword evidence="11" id="KW-0547">Nucleotide-binding</keyword>
<keyword evidence="5" id="KW-0723">Serine/threonine-protein kinase</keyword>
<evidence type="ECO:0000256" key="14">
    <source>
        <dbReference type="ARBA" id="ARBA00022989"/>
    </source>
</evidence>
<comment type="subcellular location">
    <subcellularLocation>
        <location evidence="1">Cell membrane</location>
        <topology evidence="1">Single-pass type I membrane protein</topology>
    </subcellularLocation>
</comment>
<evidence type="ECO:0000256" key="1">
    <source>
        <dbReference type="ARBA" id="ARBA00004251"/>
    </source>
</evidence>
<dbReference type="GO" id="GO:0005886">
    <property type="term" value="C:plasma membrane"/>
    <property type="evidence" value="ECO:0007669"/>
    <property type="project" value="UniProtKB-SubCell"/>
</dbReference>
<dbReference type="Gene3D" id="3.30.200.20">
    <property type="entry name" value="Phosphorylase Kinase, domain 1"/>
    <property type="match status" value="1"/>
</dbReference>
<dbReference type="FunFam" id="1.10.510.10:FF:000365">
    <property type="entry name" value="Leucine-rich repeat receptor-like serine/threonine-protein kinase At1g17230"/>
    <property type="match status" value="1"/>
</dbReference>
<dbReference type="SMART" id="SM00220">
    <property type="entry name" value="S_TKc"/>
    <property type="match status" value="1"/>
</dbReference>
<dbReference type="FunFam" id="3.30.200.20:FF:000511">
    <property type="entry name" value="Leucine-rich receptor-like protein kinase family protein"/>
    <property type="match status" value="1"/>
</dbReference>
<evidence type="ECO:0000256" key="12">
    <source>
        <dbReference type="ARBA" id="ARBA00022777"/>
    </source>
</evidence>
<dbReference type="Gene3D" id="3.80.10.10">
    <property type="entry name" value="Ribonuclease Inhibitor"/>
    <property type="match status" value="4"/>
</dbReference>
<dbReference type="OrthoDB" id="676979at2759"/>
<dbReference type="GO" id="GO:0033612">
    <property type="term" value="F:receptor serine/threonine kinase binding"/>
    <property type="evidence" value="ECO:0007669"/>
    <property type="project" value="TreeGrafter"/>
</dbReference>
<accession>A0A803M537</accession>
<reference evidence="19" key="1">
    <citation type="journal article" date="2017" name="Nature">
        <title>The genome of Chenopodium quinoa.</title>
        <authorList>
            <person name="Jarvis D.E."/>
            <person name="Ho Y.S."/>
            <person name="Lightfoot D.J."/>
            <person name="Schmoeckel S.M."/>
            <person name="Li B."/>
            <person name="Borm T.J.A."/>
            <person name="Ohyanagi H."/>
            <person name="Mineta K."/>
            <person name="Michell C.T."/>
            <person name="Saber N."/>
            <person name="Kharbatia N.M."/>
            <person name="Rupper R.R."/>
            <person name="Sharp A.R."/>
            <person name="Dally N."/>
            <person name="Boughton B.A."/>
            <person name="Woo Y.H."/>
            <person name="Gao G."/>
            <person name="Schijlen E.G.W.M."/>
            <person name="Guo X."/>
            <person name="Momin A.A."/>
            <person name="Negrao S."/>
            <person name="Al-Babili S."/>
            <person name="Gehring C."/>
            <person name="Roessner U."/>
            <person name="Jung C."/>
            <person name="Murphy K."/>
            <person name="Arold S.T."/>
            <person name="Gojobori T."/>
            <person name="van der Linden C.G."/>
            <person name="van Loo E.N."/>
            <person name="Jellen E.N."/>
            <person name="Maughan P.J."/>
            <person name="Tester M."/>
        </authorList>
    </citation>
    <scope>NUCLEOTIDE SEQUENCE [LARGE SCALE GENOMIC DNA]</scope>
    <source>
        <strain evidence="19">cv. PI 614886</strain>
    </source>
</reference>